<organism evidence="9 10">
    <name type="scientific">Alistipes timonensis JC136</name>
    <dbReference type="NCBI Taxonomy" id="1033731"/>
    <lineage>
        <taxon>Bacteria</taxon>
        <taxon>Pseudomonadati</taxon>
        <taxon>Bacteroidota</taxon>
        <taxon>Bacteroidia</taxon>
        <taxon>Bacteroidales</taxon>
        <taxon>Rikenellaceae</taxon>
        <taxon>Alistipes</taxon>
    </lineage>
</organism>
<accession>A0A1H3ZHJ4</accession>
<evidence type="ECO:0000259" key="7">
    <source>
        <dbReference type="Pfam" id="PF07980"/>
    </source>
</evidence>
<evidence type="ECO:0000256" key="2">
    <source>
        <dbReference type="ARBA" id="ARBA00006275"/>
    </source>
</evidence>
<evidence type="ECO:0000256" key="5">
    <source>
        <dbReference type="ARBA" id="ARBA00023237"/>
    </source>
</evidence>
<dbReference type="Gene3D" id="1.25.40.390">
    <property type="match status" value="1"/>
</dbReference>
<dbReference type="InterPro" id="IPR011990">
    <property type="entry name" value="TPR-like_helical_dom_sf"/>
</dbReference>
<dbReference type="EMBL" id="FNRI01000002">
    <property type="protein sequence ID" value="SEA23150.1"/>
    <property type="molecule type" value="Genomic_DNA"/>
</dbReference>
<dbReference type="InterPro" id="IPR033985">
    <property type="entry name" value="SusD-like_N"/>
</dbReference>
<comment type="subcellular location">
    <subcellularLocation>
        <location evidence="1">Cell outer membrane</location>
    </subcellularLocation>
</comment>
<dbReference type="PROSITE" id="PS51257">
    <property type="entry name" value="PROKAR_LIPOPROTEIN"/>
    <property type="match status" value="1"/>
</dbReference>
<evidence type="ECO:0000313" key="10">
    <source>
        <dbReference type="Proteomes" id="UP000183253"/>
    </source>
</evidence>
<dbReference type="OrthoDB" id="5694214at2"/>
<comment type="similarity">
    <text evidence="2">Belongs to the SusD family.</text>
</comment>
<keyword evidence="4" id="KW-0472">Membrane</keyword>
<keyword evidence="5" id="KW-0998">Cell outer membrane</keyword>
<sequence>MKKIIFSICLVVSVLAMSGCADFLERESYGKDETWKTKEDVMQAVYGLYHFVSPYWSEEICGRGHMWLECASDNVLIGRDRASVDEIREFRMSPSNDNDVSRVWEVMYQNVAKANNIIKLVPDMSLDGAFKNQALGTALFFRGFSMLWMVPYYGDDTNGGIPIITEKTPTAEIDSPRPSHVLQNYDQIIADFREAGDKLPYFSELPADQIGLPHKAAAWAYAARAALYASAYDAKYYDIVIEMCDKVMGMTGADKRSLYIDSSDKSKSFANLWRKEQNHSSEYIFSLEGSNTNGARYHGVSFVNAGWGLYNTWGYFTPSLELYKAFEEGDTRRDATILAPGQHIQFMGRDILFGGYSPDGTVVSITNRTTAHVSAGMVLRKFMSPWETGSYSEVSSLRDKLWNSLNCCLMRYADVMLMKAEALIWTKGEGNGEAKELLNDIRERAGLPRNSQATKAQLQNERRCELAFEFQPSRFVDVIRWGLAPSLLTTPLHGVISKGQSGQIVTEEVEVYPARTYNPTYNKVFPIPERAFTGTENLTQNKGY</sequence>
<evidence type="ECO:0000256" key="1">
    <source>
        <dbReference type="ARBA" id="ARBA00004442"/>
    </source>
</evidence>
<evidence type="ECO:0000313" key="9">
    <source>
        <dbReference type="EMBL" id="SEA23150.1"/>
    </source>
</evidence>
<dbReference type="RefSeq" id="WP_010263339.1">
    <property type="nucleotide sequence ID" value="NZ_CAEG01000012.1"/>
</dbReference>
<evidence type="ECO:0000259" key="8">
    <source>
        <dbReference type="Pfam" id="PF14322"/>
    </source>
</evidence>
<evidence type="ECO:0000256" key="6">
    <source>
        <dbReference type="SAM" id="SignalP"/>
    </source>
</evidence>
<keyword evidence="3 6" id="KW-0732">Signal</keyword>
<evidence type="ECO:0000256" key="4">
    <source>
        <dbReference type="ARBA" id="ARBA00023136"/>
    </source>
</evidence>
<dbReference type="GO" id="GO:0009279">
    <property type="term" value="C:cell outer membrane"/>
    <property type="evidence" value="ECO:0007669"/>
    <property type="project" value="UniProtKB-SubCell"/>
</dbReference>
<dbReference type="Pfam" id="PF07980">
    <property type="entry name" value="SusD_RagB"/>
    <property type="match status" value="1"/>
</dbReference>
<name>A0A1H3ZHJ4_9BACT</name>
<proteinExistence type="inferred from homology"/>
<dbReference type="Pfam" id="PF14322">
    <property type="entry name" value="SusD-like_3"/>
    <property type="match status" value="1"/>
</dbReference>
<feature type="signal peptide" evidence="6">
    <location>
        <begin position="1"/>
        <end position="21"/>
    </location>
</feature>
<dbReference type="InterPro" id="IPR012944">
    <property type="entry name" value="SusD_RagB_dom"/>
</dbReference>
<dbReference type="STRING" id="1033731.SAMN05444145_102215"/>
<protein>
    <submittedName>
        <fullName evidence="9">Starch-binding associating with outer membrane</fullName>
    </submittedName>
</protein>
<dbReference type="Proteomes" id="UP000183253">
    <property type="component" value="Unassembled WGS sequence"/>
</dbReference>
<feature type="domain" description="RagB/SusD" evidence="7">
    <location>
        <begin position="282"/>
        <end position="544"/>
    </location>
</feature>
<feature type="chain" id="PRO_5010223723" evidence="6">
    <location>
        <begin position="22"/>
        <end position="544"/>
    </location>
</feature>
<evidence type="ECO:0000256" key="3">
    <source>
        <dbReference type="ARBA" id="ARBA00022729"/>
    </source>
</evidence>
<gene>
    <name evidence="9" type="ORF">SAMN05444145_102215</name>
</gene>
<dbReference type="AlphaFoldDB" id="A0A1H3ZHJ4"/>
<keyword evidence="10" id="KW-1185">Reference proteome</keyword>
<reference evidence="9 10" key="1">
    <citation type="submission" date="2016-10" db="EMBL/GenBank/DDBJ databases">
        <authorList>
            <person name="de Groot N.N."/>
        </authorList>
    </citation>
    <scope>NUCLEOTIDE SEQUENCE [LARGE SCALE GENOMIC DNA]</scope>
    <source>
        <strain evidence="9 10">DSM 25383</strain>
    </source>
</reference>
<feature type="domain" description="SusD-like N-terminal" evidence="8">
    <location>
        <begin position="64"/>
        <end position="226"/>
    </location>
</feature>
<dbReference type="SUPFAM" id="SSF48452">
    <property type="entry name" value="TPR-like"/>
    <property type="match status" value="1"/>
</dbReference>